<organism evidence="2 3">
    <name type="scientific">Tahibacter soli</name>
    <dbReference type="NCBI Taxonomy" id="2983605"/>
    <lineage>
        <taxon>Bacteria</taxon>
        <taxon>Pseudomonadati</taxon>
        <taxon>Pseudomonadota</taxon>
        <taxon>Gammaproteobacteria</taxon>
        <taxon>Lysobacterales</taxon>
        <taxon>Rhodanobacteraceae</taxon>
        <taxon>Tahibacter</taxon>
    </lineage>
</organism>
<evidence type="ECO:0008006" key="4">
    <source>
        <dbReference type="Google" id="ProtNLM"/>
    </source>
</evidence>
<proteinExistence type="predicted"/>
<evidence type="ECO:0000313" key="2">
    <source>
        <dbReference type="EMBL" id="MDC8011715.1"/>
    </source>
</evidence>
<dbReference type="EMBL" id="JAOVZO020000003">
    <property type="protein sequence ID" value="MDC8011715.1"/>
    <property type="molecule type" value="Genomic_DNA"/>
</dbReference>
<evidence type="ECO:0000313" key="3">
    <source>
        <dbReference type="Proteomes" id="UP001139971"/>
    </source>
</evidence>
<keyword evidence="1" id="KW-0732">Signal</keyword>
<evidence type="ECO:0000256" key="1">
    <source>
        <dbReference type="SAM" id="SignalP"/>
    </source>
</evidence>
<dbReference type="RefSeq" id="WP_263542926.1">
    <property type="nucleotide sequence ID" value="NZ_JAOVZO020000003.1"/>
</dbReference>
<comment type="caution">
    <text evidence="2">The sequence shown here is derived from an EMBL/GenBank/DDBJ whole genome shotgun (WGS) entry which is preliminary data.</text>
</comment>
<accession>A0A9X4BFT8</accession>
<sequence>MGGTALIARIALLALVVAPLAGAAERAAPWWETFRLDPTGGDVFGVPVAAIDGDWRSARALGTADFDAAQRAELDKRGLTFQLQGDFNDDGHPDRAVVGTYADRRGKTGRFVAIFTQYTSTWTRAYRETVEGEPGFGALSRDTAGTLDVGRIRWTRCVGCTPDEIAWNGTGYFLMPGESVPRR</sequence>
<name>A0A9X4BFT8_9GAMM</name>
<reference evidence="2" key="1">
    <citation type="submission" date="2023-02" db="EMBL/GenBank/DDBJ databases">
        <title>Tahibacter soli sp. nov. isolated from soil.</title>
        <authorList>
            <person name="Baek J.H."/>
            <person name="Lee J.K."/>
            <person name="Choi D.G."/>
            <person name="Jeon C.O."/>
        </authorList>
    </citation>
    <scope>NUCLEOTIDE SEQUENCE</scope>
    <source>
        <strain evidence="2">BL</strain>
    </source>
</reference>
<gene>
    <name evidence="2" type="ORF">OD750_004060</name>
</gene>
<protein>
    <recommendedName>
        <fullName evidence="4">VCBS repeat protein</fullName>
    </recommendedName>
</protein>
<dbReference type="AlphaFoldDB" id="A0A9X4BFT8"/>
<feature type="signal peptide" evidence="1">
    <location>
        <begin position="1"/>
        <end position="23"/>
    </location>
</feature>
<dbReference type="Proteomes" id="UP001139971">
    <property type="component" value="Unassembled WGS sequence"/>
</dbReference>
<feature type="chain" id="PRO_5040823671" description="VCBS repeat protein" evidence="1">
    <location>
        <begin position="24"/>
        <end position="183"/>
    </location>
</feature>
<keyword evidence="3" id="KW-1185">Reference proteome</keyword>